<feature type="region of interest" description="Disordered" evidence="1">
    <location>
        <begin position="1"/>
        <end position="71"/>
    </location>
</feature>
<dbReference type="EMBL" id="JASCZI010211811">
    <property type="protein sequence ID" value="MED6196870.1"/>
    <property type="molecule type" value="Genomic_DNA"/>
</dbReference>
<feature type="compositionally biased region" description="Polar residues" evidence="1">
    <location>
        <begin position="1"/>
        <end position="13"/>
    </location>
</feature>
<keyword evidence="3" id="KW-1185">Reference proteome</keyword>
<protein>
    <submittedName>
        <fullName evidence="2">Uncharacterized protein</fullName>
    </submittedName>
</protein>
<proteinExistence type="predicted"/>
<gene>
    <name evidence="2" type="ORF">PIB30_051346</name>
</gene>
<organism evidence="2 3">
    <name type="scientific">Stylosanthes scabra</name>
    <dbReference type="NCBI Taxonomy" id="79078"/>
    <lineage>
        <taxon>Eukaryota</taxon>
        <taxon>Viridiplantae</taxon>
        <taxon>Streptophyta</taxon>
        <taxon>Embryophyta</taxon>
        <taxon>Tracheophyta</taxon>
        <taxon>Spermatophyta</taxon>
        <taxon>Magnoliopsida</taxon>
        <taxon>eudicotyledons</taxon>
        <taxon>Gunneridae</taxon>
        <taxon>Pentapetalae</taxon>
        <taxon>rosids</taxon>
        <taxon>fabids</taxon>
        <taxon>Fabales</taxon>
        <taxon>Fabaceae</taxon>
        <taxon>Papilionoideae</taxon>
        <taxon>50 kb inversion clade</taxon>
        <taxon>dalbergioids sensu lato</taxon>
        <taxon>Dalbergieae</taxon>
        <taxon>Pterocarpus clade</taxon>
        <taxon>Stylosanthes</taxon>
    </lineage>
</organism>
<name>A0ABU6XI44_9FABA</name>
<evidence type="ECO:0000256" key="1">
    <source>
        <dbReference type="SAM" id="MobiDB-lite"/>
    </source>
</evidence>
<accession>A0ABU6XI44</accession>
<evidence type="ECO:0000313" key="3">
    <source>
        <dbReference type="Proteomes" id="UP001341840"/>
    </source>
</evidence>
<evidence type="ECO:0000313" key="2">
    <source>
        <dbReference type="EMBL" id="MED6196870.1"/>
    </source>
</evidence>
<comment type="caution">
    <text evidence="2">The sequence shown here is derived from an EMBL/GenBank/DDBJ whole genome shotgun (WGS) entry which is preliminary data.</text>
</comment>
<reference evidence="2 3" key="1">
    <citation type="journal article" date="2023" name="Plants (Basel)">
        <title>Bridging the Gap: Combining Genomics and Transcriptomics Approaches to Understand Stylosanthes scabra, an Orphan Legume from the Brazilian Caatinga.</title>
        <authorList>
            <person name="Ferreira-Neto J.R.C."/>
            <person name="da Silva M.D."/>
            <person name="Binneck E."/>
            <person name="de Melo N.F."/>
            <person name="da Silva R.H."/>
            <person name="de Melo A.L.T.M."/>
            <person name="Pandolfi V."/>
            <person name="Bustamante F.O."/>
            <person name="Brasileiro-Vidal A.C."/>
            <person name="Benko-Iseppon A.M."/>
        </authorList>
    </citation>
    <scope>NUCLEOTIDE SEQUENCE [LARGE SCALE GENOMIC DNA]</scope>
    <source>
        <tissue evidence="2">Leaves</tissue>
    </source>
</reference>
<dbReference type="Proteomes" id="UP001341840">
    <property type="component" value="Unassembled WGS sequence"/>
</dbReference>
<feature type="compositionally biased region" description="Low complexity" evidence="1">
    <location>
        <begin position="39"/>
        <end position="48"/>
    </location>
</feature>
<sequence length="156" mass="16266">MKASREQASSSNQHSKRDRESIPRGLRRGSATSGYCGRSLSSTESQPSPTSPSPARIAAAPHQAGCSGARALSPSPVSLPWLSTTADFATLLPAQAASGASAPVGDAVVAEDRICTNALSRARGQWRRFGAQADKLWRQPDNREDCSSNSASVATA</sequence>